<name>A0A1S8WQ52_OPIVI</name>
<protein>
    <recommendedName>
        <fullName evidence="1">ATP-citrate synthase ATP-grasp domain-containing protein</fullName>
    </recommendedName>
</protein>
<dbReference type="Gene3D" id="3.30.470.110">
    <property type="match status" value="2"/>
</dbReference>
<feature type="domain" description="ATP-citrate synthase ATP-grasp" evidence="1">
    <location>
        <begin position="1"/>
        <end position="56"/>
    </location>
</feature>
<reference evidence="2 3" key="1">
    <citation type="submission" date="2015-03" db="EMBL/GenBank/DDBJ databases">
        <title>Draft genome of the nematode, Opisthorchis viverrini.</title>
        <authorList>
            <person name="Mitreva M."/>
        </authorList>
    </citation>
    <scope>NUCLEOTIDE SEQUENCE [LARGE SCALE GENOMIC DNA]</scope>
    <source>
        <strain evidence="2">Khon Kaen</strain>
    </source>
</reference>
<feature type="non-terminal residue" evidence="2">
    <location>
        <position position="1"/>
    </location>
</feature>
<evidence type="ECO:0000313" key="2">
    <source>
        <dbReference type="EMBL" id="OON16527.1"/>
    </source>
</evidence>
<evidence type="ECO:0000259" key="1">
    <source>
        <dbReference type="Pfam" id="PF24948"/>
    </source>
</evidence>
<gene>
    <name evidence="2" type="ORF">X801_07660</name>
</gene>
<dbReference type="InterPro" id="IPR056749">
    <property type="entry name" value="Citrate_synth_N"/>
</dbReference>
<dbReference type="Proteomes" id="UP000243686">
    <property type="component" value="Unassembled WGS sequence"/>
</dbReference>
<dbReference type="Pfam" id="PF24948">
    <property type="entry name" value="Citrate_synth_N"/>
    <property type="match status" value="1"/>
</dbReference>
<organism evidence="2 3">
    <name type="scientific">Opisthorchis viverrini</name>
    <name type="common">Southeast Asian liver fluke</name>
    <dbReference type="NCBI Taxonomy" id="6198"/>
    <lineage>
        <taxon>Eukaryota</taxon>
        <taxon>Metazoa</taxon>
        <taxon>Spiralia</taxon>
        <taxon>Lophotrochozoa</taxon>
        <taxon>Platyhelminthes</taxon>
        <taxon>Trematoda</taxon>
        <taxon>Digenea</taxon>
        <taxon>Opisthorchiida</taxon>
        <taxon>Opisthorchiata</taxon>
        <taxon>Opisthorchiidae</taxon>
        <taxon>Opisthorchis</taxon>
    </lineage>
</organism>
<feature type="non-terminal residue" evidence="2">
    <location>
        <position position="143"/>
    </location>
</feature>
<dbReference type="EMBL" id="KV897191">
    <property type="protein sequence ID" value="OON16527.1"/>
    <property type="molecule type" value="Genomic_DNA"/>
</dbReference>
<accession>A0A1S8WQ52</accession>
<evidence type="ECO:0000313" key="3">
    <source>
        <dbReference type="Proteomes" id="UP000243686"/>
    </source>
</evidence>
<proteinExistence type="predicted"/>
<keyword evidence="3" id="KW-1185">Reference proteome</keyword>
<dbReference type="AlphaFoldDB" id="A0A1S8WQ52"/>
<dbReference type="SUPFAM" id="SSF56059">
    <property type="entry name" value="Glutathione synthetase ATP-binding domain-like"/>
    <property type="match status" value="1"/>
</dbReference>
<sequence>VGRVTGTLNRFLVEPFVPHEQSEEYYICIYTERESNVILFHHEGGVDVGAVDEKVRILAEFVVDLHRVFDKLHFTFLEINPLVVCGWTPCGGAKSDNLFVHILDVAAKLDQCAEFLFSANSLWSPQGQSLEFPFPFGRVQTPE</sequence>